<protein>
    <submittedName>
        <fullName evidence="3">Membrane integrity-associated transporter subunit PqiC</fullName>
    </submittedName>
</protein>
<accession>A0A7H1N1B3</accession>
<dbReference type="Proteomes" id="UP000516369">
    <property type="component" value="Chromosome"/>
</dbReference>
<evidence type="ECO:0000256" key="1">
    <source>
        <dbReference type="SAM" id="SignalP"/>
    </source>
</evidence>
<gene>
    <name evidence="3" type="ORF">HQ394_09370</name>
</gene>
<evidence type="ECO:0000259" key="2">
    <source>
        <dbReference type="Pfam" id="PF03886"/>
    </source>
</evidence>
<feature type="signal peptide" evidence="1">
    <location>
        <begin position="1"/>
        <end position="20"/>
    </location>
</feature>
<dbReference type="RefSeq" id="WP_190263000.1">
    <property type="nucleotide sequence ID" value="NZ_CP053923.1"/>
</dbReference>
<keyword evidence="4" id="KW-1185">Reference proteome</keyword>
<dbReference type="KEGG" id="dvn:HQ394_09370"/>
<dbReference type="PROSITE" id="PS51257">
    <property type="entry name" value="PROKAR_LIPOPROTEIN"/>
    <property type="match status" value="1"/>
</dbReference>
<feature type="chain" id="PRO_5029009850" evidence="1">
    <location>
        <begin position="21"/>
        <end position="215"/>
    </location>
</feature>
<evidence type="ECO:0000313" key="3">
    <source>
        <dbReference type="EMBL" id="QNT69499.1"/>
    </source>
</evidence>
<proteinExistence type="predicted"/>
<dbReference type="EMBL" id="CP053923">
    <property type="protein sequence ID" value="QNT69499.1"/>
    <property type="molecule type" value="Genomic_DNA"/>
</dbReference>
<reference evidence="3 4" key="1">
    <citation type="submission" date="2020-05" db="EMBL/GenBank/DDBJ databases">
        <title>Complete closed genome sequence of Defluviicoccus vanus.</title>
        <authorList>
            <person name="Bessarab I."/>
            <person name="Arumugam K."/>
            <person name="Maszenan A.M."/>
            <person name="Seviour R.J."/>
            <person name="Williams R.B."/>
        </authorList>
    </citation>
    <scope>NUCLEOTIDE SEQUENCE [LARGE SCALE GENOMIC DNA]</scope>
    <source>
        <strain evidence="3 4">Ben 114</strain>
    </source>
</reference>
<dbReference type="AlphaFoldDB" id="A0A7H1N1B3"/>
<dbReference type="Pfam" id="PF03886">
    <property type="entry name" value="ABC_trans_aux"/>
    <property type="match status" value="1"/>
</dbReference>
<dbReference type="Gene3D" id="3.40.50.10610">
    <property type="entry name" value="ABC-type transport auxiliary lipoprotein component"/>
    <property type="match status" value="1"/>
</dbReference>
<sequence length="215" mass="22458">MIARASFPALRRLAALAIFAALTGCGSLFAPSTPISYYTLTPTAGTEAGLSSFGSQIVAVQTVRLPEYLNQNGLVTRARTNEIYVARDSQWAGPLDSNATNVIVANLARLLRSSKVVAFPISAALPVDRVVHVDISQFEEASDGTVTLVAQWTLFADGGRTYLTTNAATYTTAASGTDFAAITAAMSQLLGSLSQDIAAALEASQTVGRPLAARS</sequence>
<dbReference type="InterPro" id="IPR005586">
    <property type="entry name" value="ABC_trans_aux"/>
</dbReference>
<organism evidence="3 4">
    <name type="scientific">Defluviicoccus vanus</name>
    <dbReference type="NCBI Taxonomy" id="111831"/>
    <lineage>
        <taxon>Bacteria</taxon>
        <taxon>Pseudomonadati</taxon>
        <taxon>Pseudomonadota</taxon>
        <taxon>Alphaproteobacteria</taxon>
        <taxon>Rhodospirillales</taxon>
        <taxon>Rhodospirillaceae</taxon>
        <taxon>Defluviicoccus</taxon>
    </lineage>
</organism>
<name>A0A7H1N1B3_9PROT</name>
<evidence type="ECO:0000313" key="4">
    <source>
        <dbReference type="Proteomes" id="UP000516369"/>
    </source>
</evidence>
<feature type="domain" description="ABC-type transport auxiliary lipoprotein component" evidence="2">
    <location>
        <begin position="38"/>
        <end position="198"/>
    </location>
</feature>
<dbReference type="SUPFAM" id="SSF159594">
    <property type="entry name" value="XCC0632-like"/>
    <property type="match status" value="1"/>
</dbReference>
<keyword evidence="1" id="KW-0732">Signal</keyword>